<feature type="chain" id="PRO_5018778793" description="DUF3828 domain-containing protein" evidence="1">
    <location>
        <begin position="19"/>
        <end position="189"/>
    </location>
</feature>
<sequence>MKVFFSFLLVVSFLNAFSQDVKKTIETQFYAYGQTLINKDYHGMADYIAEDVFTFLKKDDYIRLMEKTFASPDFDIAVKDPKVIAIGDVKKIAEKYYSVVDYSNALNINLKESVGMPRDTVVVKKSLIQGFGEGNVKFDPKTKIYTVQVRSKLCAISSDGKAGWKFIGLERNLKPLLEKFLPAEILKEI</sequence>
<dbReference type="OrthoDB" id="982449at2"/>
<evidence type="ECO:0008006" key="4">
    <source>
        <dbReference type="Google" id="ProtNLM"/>
    </source>
</evidence>
<protein>
    <recommendedName>
        <fullName evidence="4">DUF3828 domain-containing protein</fullName>
    </recommendedName>
</protein>
<evidence type="ECO:0000313" key="2">
    <source>
        <dbReference type="EMBL" id="RVU01814.1"/>
    </source>
</evidence>
<reference evidence="2 3" key="1">
    <citation type="submission" date="2019-01" db="EMBL/GenBank/DDBJ databases">
        <authorList>
            <person name="Chen W.-M."/>
        </authorList>
    </citation>
    <scope>NUCLEOTIDE SEQUENCE [LARGE SCALE GENOMIC DNA]</scope>
    <source>
        <strain evidence="2 3">YBJ-36</strain>
    </source>
</reference>
<keyword evidence="3" id="KW-1185">Reference proteome</keyword>
<dbReference type="EMBL" id="SACK01000002">
    <property type="protein sequence ID" value="RVU01814.1"/>
    <property type="molecule type" value="Genomic_DNA"/>
</dbReference>
<dbReference type="AlphaFoldDB" id="A0A3S2VNW0"/>
<dbReference type="RefSeq" id="WP_127704178.1">
    <property type="nucleotide sequence ID" value="NZ_SACK01000002.1"/>
</dbReference>
<dbReference type="Proteomes" id="UP000282759">
    <property type="component" value="Unassembled WGS sequence"/>
</dbReference>
<evidence type="ECO:0000256" key="1">
    <source>
        <dbReference type="SAM" id="SignalP"/>
    </source>
</evidence>
<evidence type="ECO:0000313" key="3">
    <source>
        <dbReference type="Proteomes" id="UP000282759"/>
    </source>
</evidence>
<feature type="signal peptide" evidence="1">
    <location>
        <begin position="1"/>
        <end position="18"/>
    </location>
</feature>
<comment type="caution">
    <text evidence="2">The sequence shown here is derived from an EMBL/GenBank/DDBJ whole genome shotgun (WGS) entry which is preliminary data.</text>
</comment>
<keyword evidence="1" id="KW-0732">Signal</keyword>
<organism evidence="2 3">
    <name type="scientific">Mucilaginibacter limnophilus</name>
    <dbReference type="NCBI Taxonomy" id="1932778"/>
    <lineage>
        <taxon>Bacteria</taxon>
        <taxon>Pseudomonadati</taxon>
        <taxon>Bacteroidota</taxon>
        <taxon>Sphingobacteriia</taxon>
        <taxon>Sphingobacteriales</taxon>
        <taxon>Sphingobacteriaceae</taxon>
        <taxon>Mucilaginibacter</taxon>
    </lineage>
</organism>
<name>A0A3S2VNW0_9SPHI</name>
<gene>
    <name evidence="2" type="ORF">EOD41_07605</name>
</gene>
<accession>A0A3S2VNW0</accession>
<proteinExistence type="predicted"/>